<dbReference type="SMART" id="SM00200">
    <property type="entry name" value="SEA"/>
    <property type="match status" value="2"/>
</dbReference>
<feature type="domain" description="SEA" evidence="19">
    <location>
        <begin position="239"/>
        <end position="358"/>
    </location>
</feature>
<evidence type="ECO:0000256" key="4">
    <source>
        <dbReference type="ARBA" id="ARBA00022525"/>
    </source>
</evidence>
<keyword evidence="10" id="KW-0675">Receptor</keyword>
<dbReference type="Proteomes" id="UP001356427">
    <property type="component" value="Unassembled WGS sequence"/>
</dbReference>
<evidence type="ECO:0000256" key="1">
    <source>
        <dbReference type="ARBA" id="ARBA00004437"/>
    </source>
</evidence>
<feature type="region of interest" description="Disordered" evidence="17">
    <location>
        <begin position="190"/>
        <end position="233"/>
    </location>
</feature>
<keyword evidence="12" id="KW-0966">Cell projection</keyword>
<keyword evidence="13" id="KW-0373">Hyaluronic acid</keyword>
<dbReference type="GO" id="GO:0033165">
    <property type="term" value="C:interphotoreceptor matrix"/>
    <property type="evidence" value="ECO:0007669"/>
    <property type="project" value="UniProtKB-SubCell"/>
</dbReference>
<dbReference type="Pfam" id="PF01390">
    <property type="entry name" value="SEA"/>
    <property type="match status" value="2"/>
</dbReference>
<accession>A0AAN8KNT7</accession>
<gene>
    <name evidence="20" type="ORF">J4Q44_G00342990</name>
</gene>
<feature type="region of interest" description="Disordered" evidence="17">
    <location>
        <begin position="420"/>
        <end position="451"/>
    </location>
</feature>
<dbReference type="PANTHER" id="PTHR12199:SF3">
    <property type="entry name" value="INTERPHOTORECEPTOR MATRIX PROTEOGLYCAN 1"/>
    <property type="match status" value="1"/>
</dbReference>
<feature type="compositionally biased region" description="Acidic residues" evidence="17">
    <location>
        <begin position="1378"/>
        <end position="1395"/>
    </location>
</feature>
<dbReference type="InterPro" id="IPR000082">
    <property type="entry name" value="SEA_dom"/>
</dbReference>
<evidence type="ECO:0000256" key="16">
    <source>
        <dbReference type="ARBA" id="ARBA00045407"/>
    </source>
</evidence>
<keyword evidence="9" id="KW-0730">Sialic acid</keyword>
<comment type="function">
    <text evidence="16">Chondroitin sulfate-, heparin- and hyaluronan-binding protein. May serve to form a basic macromolecular scaffold comprising the insoluble interphotoreceptor matrix.</text>
</comment>
<dbReference type="InterPro" id="IPR036364">
    <property type="entry name" value="SEA_dom_sf"/>
</dbReference>
<evidence type="ECO:0000313" key="21">
    <source>
        <dbReference type="Proteomes" id="UP001356427"/>
    </source>
</evidence>
<sequence length="1775" mass="199642">MLWKYGFLVLTLFVFTLHATGIKERNNRGSWQRGVIGTETETINSMHLVELLRTTKQNSNVRTIFDLEKHRTKRSAVFHSGVRVCPQETINEVIASHQAYYKLRVCQEAVWEAFRIFFDRIPGTTEYTTWVHTCQHESLCLSDLATNFSNSEEHMSMVYRRMNLRDERQPTGVVAATTTAAPEVADITGPEEAQTAAPEPPAPVTSDASVPDAPEVTVEEETAEEEDSELPNVVPEQPVEEIVEFSIDLVDPGYKELLDDPDSPQYVDLSHHLQDQMLHVFDKLPGFKEISVLGIRPGGVTVHYSLVFERISTEVSEDDTGTPASAVPSLREMVAKALSEEASLPVDLQSLNFEPVKVIPLTTTPVEEAVEEVIEYSSEPSIHNDLEIATDEPEIAGEKPRLDVPLGPVEKENALVTLLDSTDIPDDEEEEVKEEEDAPPERGDVPYIYEDTSDEFVDIDESESEATTEPEEEVPFITHMIETIHAIDEGTGELVRDYFPSPPAEDSAAEPSIPEEYPEPPFGNLVPTNGYPVLPPEDLDITFVPEIESIETEAPVELPPNLISEEKAVVEEEAEPTPTPQILLTTSTATEEEPSDPGLHVTTLSAITDQPIAEAIEDLEVEENLIPIEEEEVEEPEPEPEEEVVEISGPEEEVVVESEEDVVVEPEEEVVVEPEEEVVEEPEPEEEVVEVSEPEEEVVEVLEPEEEVVEISEPKEVVVVESEEEVVVEPEEEIVEEPEPEEEVVDEPEPEEEVVEEPETKEEVVEEPEPEEEVVEQPEEEVVEVSEPEEEVVEVSEPQEEVVEEPEPEEGVVEVSELEEEVVEELESEEEVGEEPEHEEAVVEEPEPEEEVVEQPEEEVVEVSEPEEEVVEVSEPQEEVVEEQEPEEGVVEVSELEEEVVEELESEEEVGEEPEHEEAVVEEPEPEEEVEGEPEPEEGVVEVLEPEEEVVEVLEPEEEVVEEPEPEEEVVEEPQPEEEIVEEPETEEEVVEEPEPEEEVVEQPEKEVVEVSEPEEEVVKVSEPEEVVVEVLEPEEEVVEISEPKEVVVVESEEEVVVEPEEEVVEEPEPEEEVVDEPEPEEEVVEEPETEEEVVEEPEPEEEVVEQPEEEVVEVSEPEEEVVEVSEPQEEVVEEPEPEEGGVEVSELEEEVVEELESEEEVGEEPEHEEVVVEEPEPEEEVEGEPEPEEEVEGEPEPEEGVVEVLEPEEEVVEVLEPEEEVVEEPEPEEEVVEEPQPEEEIVEVSEPEEEVVEVLKPEEEVVVEPEEEVVDEPEPEEEVVVEPEEEVVDEPEPEEEVVEEPEPEEEVVEEPEPEEEVVEELEDEVLVEPEEEVVVEPEEEVVDEPEPEEEVAEEPEPEEDVSEPPAEEIKIIQPVDSVEDTLFGEETDPVEEDNIVPIEDQSPEEDMEEQLPEYPRYEDIYPEEAVDTLEESDHSPEDSDVEEAALPEVSEVEIAVTSEPIPDSTPTPPAESDTVPEVHVKESASELEPMEEDAEEPEVVVIDEEEAEEEVMDGSEPEDESMQDLADELDQMDLVSTEAIDLPEASGYPLAPKEHPFETTASPPLRYLTTPSMTTASKGRELVVFFSLRVTNMRFSDDLFNKSSSEYRSLENTFVELLLPYLQSNLTGFKKLEILNFRNGSIVVNSKMKFSKSVPYNVTQAVHCVLEDFCNAAAMRLNIEIDSHSLDIEPADQADPCKFLACNDFSRCVVNHWSREAECLCDPGYMTLDGLPCQSICVLQPDYCQNGGQCEIVPGHGATCRYPDKYTSLPGLTS</sequence>
<dbReference type="SUPFAM" id="SSF82671">
    <property type="entry name" value="SEA domain"/>
    <property type="match status" value="2"/>
</dbReference>
<feature type="chain" id="PRO_5042938415" description="Interphotoreceptor matrix proteoglycan 1" evidence="18">
    <location>
        <begin position="20"/>
        <end position="1775"/>
    </location>
</feature>
<protein>
    <recommendedName>
        <fullName evidence="14">Interphotoreceptor matrix proteoglycan 1</fullName>
    </recommendedName>
    <alternativeName>
        <fullName evidence="15">Sialoprotein associated with cones and rods</fullName>
    </alternativeName>
</protein>
<dbReference type="InterPro" id="IPR039861">
    <property type="entry name" value="IMPG"/>
</dbReference>
<evidence type="ECO:0000256" key="15">
    <source>
        <dbReference type="ARBA" id="ARBA00042018"/>
    </source>
</evidence>
<feature type="region of interest" description="Disordered" evidence="17">
    <location>
        <begin position="499"/>
        <end position="524"/>
    </location>
</feature>
<keyword evidence="4" id="KW-0964">Secreted</keyword>
<feature type="compositionally biased region" description="Acidic residues" evidence="17">
    <location>
        <begin position="1421"/>
        <end position="1431"/>
    </location>
</feature>
<dbReference type="Gene3D" id="3.30.70.960">
    <property type="entry name" value="SEA domain"/>
    <property type="match status" value="2"/>
</dbReference>
<feature type="compositionally biased region" description="Low complexity" evidence="17">
    <location>
        <begin position="504"/>
        <end position="515"/>
    </location>
</feature>
<dbReference type="GO" id="GO:0001917">
    <property type="term" value="C:photoreceptor inner segment"/>
    <property type="evidence" value="ECO:0007669"/>
    <property type="project" value="UniProtKB-SubCell"/>
</dbReference>
<evidence type="ECO:0000256" key="18">
    <source>
        <dbReference type="SAM" id="SignalP"/>
    </source>
</evidence>
<evidence type="ECO:0000256" key="10">
    <source>
        <dbReference type="ARBA" id="ARBA00023170"/>
    </source>
</evidence>
<evidence type="ECO:0000256" key="9">
    <source>
        <dbReference type="ARBA" id="ARBA00022981"/>
    </source>
</evidence>
<evidence type="ECO:0000256" key="14">
    <source>
        <dbReference type="ARBA" id="ARBA00040753"/>
    </source>
</evidence>
<dbReference type="PROSITE" id="PS50024">
    <property type="entry name" value="SEA"/>
    <property type="match status" value="2"/>
</dbReference>
<evidence type="ECO:0000256" key="8">
    <source>
        <dbReference type="ARBA" id="ARBA00022737"/>
    </source>
</evidence>
<dbReference type="GO" id="GO:0008201">
    <property type="term" value="F:heparin binding"/>
    <property type="evidence" value="ECO:0007669"/>
    <property type="project" value="UniProtKB-KW"/>
</dbReference>
<evidence type="ECO:0000256" key="6">
    <source>
        <dbReference type="ARBA" id="ARBA00022674"/>
    </source>
</evidence>
<feature type="compositionally biased region" description="Acidic residues" evidence="17">
    <location>
        <begin position="423"/>
        <end position="438"/>
    </location>
</feature>
<feature type="compositionally biased region" description="Acidic residues" evidence="17">
    <location>
        <begin position="1261"/>
        <end position="1367"/>
    </location>
</feature>
<feature type="compositionally biased region" description="Acidic residues" evidence="17">
    <location>
        <begin position="1051"/>
        <end position="1253"/>
    </location>
</feature>
<feature type="signal peptide" evidence="18">
    <location>
        <begin position="1"/>
        <end position="19"/>
    </location>
</feature>
<evidence type="ECO:0000256" key="3">
    <source>
        <dbReference type="ARBA" id="ARBA00004593"/>
    </source>
</evidence>
<keyword evidence="8" id="KW-0677">Repeat</keyword>
<evidence type="ECO:0000313" key="20">
    <source>
        <dbReference type="EMBL" id="KAK6295073.1"/>
    </source>
</evidence>
<evidence type="ECO:0000256" key="2">
    <source>
        <dbReference type="ARBA" id="ARBA00004504"/>
    </source>
</evidence>
<feature type="compositionally biased region" description="Acidic residues" evidence="17">
    <location>
        <begin position="1402"/>
        <end position="1412"/>
    </location>
</feature>
<feature type="compositionally biased region" description="Acidic residues" evidence="17">
    <location>
        <begin position="1489"/>
        <end position="1500"/>
    </location>
</feature>
<dbReference type="GO" id="GO:0001750">
    <property type="term" value="C:photoreceptor outer segment"/>
    <property type="evidence" value="ECO:0007669"/>
    <property type="project" value="UniProtKB-SubCell"/>
</dbReference>
<feature type="region of interest" description="Disordered" evidence="17">
    <location>
        <begin position="1547"/>
        <end position="1567"/>
    </location>
</feature>
<evidence type="ECO:0000256" key="7">
    <source>
        <dbReference type="ARBA" id="ARBA00022729"/>
    </source>
</evidence>
<evidence type="ECO:0000256" key="13">
    <source>
        <dbReference type="ARBA" id="ARBA00023290"/>
    </source>
</evidence>
<evidence type="ECO:0000256" key="11">
    <source>
        <dbReference type="ARBA" id="ARBA00023180"/>
    </source>
</evidence>
<keyword evidence="5" id="KW-0272">Extracellular matrix</keyword>
<proteinExistence type="predicted"/>
<feature type="compositionally biased region" description="Acidic residues" evidence="17">
    <location>
        <begin position="628"/>
        <end position="710"/>
    </location>
</feature>
<reference evidence="20 21" key="1">
    <citation type="submission" date="2021-04" db="EMBL/GenBank/DDBJ databases">
        <authorList>
            <person name="De Guttry C."/>
            <person name="Zahm M."/>
            <person name="Klopp C."/>
            <person name="Cabau C."/>
            <person name="Louis A."/>
            <person name="Berthelot C."/>
            <person name="Parey E."/>
            <person name="Roest Crollius H."/>
            <person name="Montfort J."/>
            <person name="Robinson-Rechavi M."/>
            <person name="Bucao C."/>
            <person name="Bouchez O."/>
            <person name="Gislard M."/>
            <person name="Lluch J."/>
            <person name="Milhes M."/>
            <person name="Lampietro C."/>
            <person name="Lopez Roques C."/>
            <person name="Donnadieu C."/>
            <person name="Braasch I."/>
            <person name="Desvignes T."/>
            <person name="Postlethwait J."/>
            <person name="Bobe J."/>
            <person name="Wedekind C."/>
            <person name="Guiguen Y."/>
        </authorList>
    </citation>
    <scope>NUCLEOTIDE SEQUENCE [LARGE SCALE GENOMIC DNA]</scope>
    <source>
        <strain evidence="20">Cs_M1</strain>
        <tissue evidence="20">Blood</tissue>
    </source>
</reference>
<evidence type="ECO:0000259" key="19">
    <source>
        <dbReference type="PROSITE" id="PS50024"/>
    </source>
</evidence>
<keyword evidence="7 18" id="KW-0732">Signal</keyword>
<feature type="compositionally biased region" description="Acidic residues" evidence="17">
    <location>
        <begin position="721"/>
        <end position="1002"/>
    </location>
</feature>
<keyword evidence="6" id="KW-0358">Heparin-binding</keyword>
<feature type="region of interest" description="Disordered" evidence="17">
    <location>
        <begin position="1050"/>
        <end position="1500"/>
    </location>
</feature>
<dbReference type="PANTHER" id="PTHR12199">
    <property type="entry name" value="INTERPHOTORECEPTOR MATRIX PROTEOGLYCAN"/>
    <property type="match status" value="1"/>
</dbReference>
<name>A0AAN8KNT7_9TELE</name>
<comment type="caution">
    <text evidence="20">The sequence shown here is derived from an EMBL/GenBank/DDBJ whole genome shotgun (WGS) entry which is preliminary data.</text>
</comment>
<dbReference type="PROSITE" id="PS01186">
    <property type="entry name" value="EGF_2"/>
    <property type="match status" value="1"/>
</dbReference>
<keyword evidence="21" id="KW-1185">Reference proteome</keyword>
<organism evidence="20 21">
    <name type="scientific">Coregonus suidteri</name>
    <dbReference type="NCBI Taxonomy" id="861788"/>
    <lineage>
        <taxon>Eukaryota</taxon>
        <taxon>Metazoa</taxon>
        <taxon>Chordata</taxon>
        <taxon>Craniata</taxon>
        <taxon>Vertebrata</taxon>
        <taxon>Euteleostomi</taxon>
        <taxon>Actinopterygii</taxon>
        <taxon>Neopterygii</taxon>
        <taxon>Teleostei</taxon>
        <taxon>Protacanthopterygii</taxon>
        <taxon>Salmoniformes</taxon>
        <taxon>Salmonidae</taxon>
        <taxon>Coregoninae</taxon>
        <taxon>Coregonus</taxon>
    </lineage>
</organism>
<feature type="compositionally biased region" description="Acidic residues" evidence="17">
    <location>
        <begin position="217"/>
        <end position="229"/>
    </location>
</feature>
<feature type="domain" description="SEA" evidence="19">
    <location>
        <begin position="1581"/>
        <end position="1694"/>
    </location>
</feature>
<evidence type="ECO:0000256" key="5">
    <source>
        <dbReference type="ARBA" id="ARBA00022530"/>
    </source>
</evidence>
<dbReference type="InterPro" id="IPR000742">
    <property type="entry name" value="EGF"/>
</dbReference>
<evidence type="ECO:0000256" key="17">
    <source>
        <dbReference type="SAM" id="MobiDB-lite"/>
    </source>
</evidence>
<comment type="subcellular location">
    <subcellularLocation>
        <location evidence="2">Cell projection</location>
        <location evidence="2">Cilium</location>
        <location evidence="2">Photoreceptor outer segment</location>
    </subcellularLocation>
    <subcellularLocation>
        <location evidence="1">Photoreceptor inner segment</location>
    </subcellularLocation>
    <subcellularLocation>
        <location evidence="3">Secreted</location>
        <location evidence="3">Extracellular space</location>
        <location evidence="3">Extracellular matrix</location>
        <location evidence="3">Interphotoreceptor matrix</location>
    </subcellularLocation>
</comment>
<keyword evidence="11" id="KW-0325">Glycoprotein</keyword>
<feature type="region of interest" description="Disordered" evidence="17">
    <location>
        <begin position="628"/>
        <end position="1023"/>
    </location>
</feature>
<dbReference type="GO" id="GO:0005540">
    <property type="term" value="F:hyaluronic acid binding"/>
    <property type="evidence" value="ECO:0007669"/>
    <property type="project" value="UniProtKB-KW"/>
</dbReference>
<evidence type="ECO:0000256" key="12">
    <source>
        <dbReference type="ARBA" id="ARBA00023273"/>
    </source>
</evidence>
<dbReference type="EMBL" id="JAGTTL010000034">
    <property type="protein sequence ID" value="KAK6295073.1"/>
    <property type="molecule type" value="Genomic_DNA"/>
</dbReference>
<dbReference type="GO" id="GO:0007601">
    <property type="term" value="P:visual perception"/>
    <property type="evidence" value="ECO:0007669"/>
    <property type="project" value="InterPro"/>
</dbReference>